<feature type="transmembrane region" description="Helical" evidence="1">
    <location>
        <begin position="115"/>
        <end position="134"/>
    </location>
</feature>
<feature type="transmembrane region" description="Helical" evidence="1">
    <location>
        <begin position="21"/>
        <end position="41"/>
    </location>
</feature>
<proteinExistence type="predicted"/>
<evidence type="ECO:0000256" key="1">
    <source>
        <dbReference type="SAM" id="Phobius"/>
    </source>
</evidence>
<keyword evidence="1" id="KW-1133">Transmembrane helix</keyword>
<feature type="transmembrane region" description="Helical" evidence="1">
    <location>
        <begin position="352"/>
        <end position="373"/>
    </location>
</feature>
<evidence type="ECO:0000313" key="3">
    <source>
        <dbReference type="EMBL" id="NJB67549.1"/>
    </source>
</evidence>
<feature type="transmembrane region" description="Helical" evidence="1">
    <location>
        <begin position="79"/>
        <end position="103"/>
    </location>
</feature>
<sequence length="622" mass="70704">MSKAELLVLRIVHFHDAHKAIFMRIAVALVVVLAFWFRFAYIRQPYLSDETFDLDSLFGIANLLGSGELFSESWLQVDWMYHGLLFKYIYILWGMIFGIDMRIPHNFTGSELQTLRLLSVLFSTISVYLVYKILGRGRHQSVAIFVAFILACDPISIAYSRAVNTYNFMIMIMLLYVLYIDTRETSVKSVCGEVLFIGLMLGSTSYAYAMIFARTVMFYLETKSIKRVLIYTMVLVTLSSLVLYATNPQQWNSDFSEVKSRILFGSYLGLDDERSYRNVVSLAGSHLFIEFPWLSNPKAGAPLIHVNWSVLREFQWILRLIWHTPIPVYPLLFLSIAAVIRAPKQFCSPKAMPRSLSITLVFFVGLFMVNTFHEWGNHTLAIFSTLIVLILGASTNILYDYTPPSVSRIVTATIACFVIVQGFMTFNAPGYVWRVPVETAFQLKPSKKIARPYLDLSQFSSDKVLVDDACGVRGVSPPHVLHHFHGQTDAILPALLYGQTFFTEDFIVNKHEQYTKFAVNAFSYAVGYYVPRLTFTSPDGAHDTVTVFATFNSCLPCLCYDVKQNVANFKALYLPTPIPSLITINIDVAPKTLRLVAVELEHFDKNPLDSTLEELNLVRIIR</sequence>
<dbReference type="Proteomes" id="UP000580856">
    <property type="component" value="Unassembled WGS sequence"/>
</dbReference>
<feature type="transmembrane region" description="Helical" evidence="1">
    <location>
        <begin position="228"/>
        <end position="246"/>
    </location>
</feature>
<dbReference type="EMBL" id="JAATJA010000001">
    <property type="protein sequence ID" value="NJB67549.1"/>
    <property type="molecule type" value="Genomic_DNA"/>
</dbReference>
<comment type="caution">
    <text evidence="3">The sequence shown here is derived from an EMBL/GenBank/DDBJ whole genome shotgun (WGS) entry which is preliminary data.</text>
</comment>
<accession>A0A846QSA9</accession>
<keyword evidence="4" id="KW-1185">Reference proteome</keyword>
<name>A0A846QSA9_9BACT</name>
<evidence type="ECO:0000313" key="4">
    <source>
        <dbReference type="Proteomes" id="UP000580856"/>
    </source>
</evidence>
<protein>
    <recommendedName>
        <fullName evidence="2">Glycosyltransferase RgtA/B/C/D-like domain-containing protein</fullName>
    </recommendedName>
</protein>
<feature type="transmembrane region" description="Helical" evidence="1">
    <location>
        <begin position="166"/>
        <end position="182"/>
    </location>
</feature>
<feature type="domain" description="Glycosyltransferase RgtA/B/C/D-like" evidence="2">
    <location>
        <begin position="107"/>
        <end position="240"/>
    </location>
</feature>
<keyword evidence="1" id="KW-0812">Transmembrane</keyword>
<dbReference type="Pfam" id="PF13231">
    <property type="entry name" value="PMT_2"/>
    <property type="match status" value="1"/>
</dbReference>
<feature type="transmembrane region" description="Helical" evidence="1">
    <location>
        <begin position="406"/>
        <end position="426"/>
    </location>
</feature>
<keyword evidence="1" id="KW-0472">Membrane</keyword>
<feature type="transmembrane region" description="Helical" evidence="1">
    <location>
        <begin position="140"/>
        <end position="159"/>
    </location>
</feature>
<feature type="transmembrane region" description="Helical" evidence="1">
    <location>
        <begin position="194"/>
        <end position="216"/>
    </location>
</feature>
<dbReference type="InterPro" id="IPR038731">
    <property type="entry name" value="RgtA/B/C-like"/>
</dbReference>
<evidence type="ECO:0000259" key="2">
    <source>
        <dbReference type="Pfam" id="PF13231"/>
    </source>
</evidence>
<feature type="transmembrane region" description="Helical" evidence="1">
    <location>
        <begin position="320"/>
        <end position="340"/>
    </location>
</feature>
<dbReference type="AlphaFoldDB" id="A0A846QSA9"/>
<gene>
    <name evidence="3" type="ORF">GGQ74_001189</name>
</gene>
<dbReference type="RefSeq" id="WP_167940596.1">
    <property type="nucleotide sequence ID" value="NZ_JAATJA010000001.1"/>
</dbReference>
<feature type="transmembrane region" description="Helical" evidence="1">
    <location>
        <begin position="379"/>
        <end position="399"/>
    </location>
</feature>
<organism evidence="3 4">
    <name type="scientific">Desulfobaculum xiamenense</name>
    <dbReference type="NCBI Taxonomy" id="995050"/>
    <lineage>
        <taxon>Bacteria</taxon>
        <taxon>Pseudomonadati</taxon>
        <taxon>Thermodesulfobacteriota</taxon>
        <taxon>Desulfovibrionia</taxon>
        <taxon>Desulfovibrionales</taxon>
        <taxon>Desulfovibrionaceae</taxon>
        <taxon>Desulfobaculum</taxon>
    </lineage>
</organism>
<reference evidence="3 4" key="1">
    <citation type="submission" date="2020-03" db="EMBL/GenBank/DDBJ databases">
        <title>Genomic Encyclopedia of Type Strains, Phase IV (KMG-IV): sequencing the most valuable type-strain genomes for metagenomic binning, comparative biology and taxonomic classification.</title>
        <authorList>
            <person name="Goeker M."/>
        </authorList>
    </citation>
    <scope>NUCLEOTIDE SEQUENCE [LARGE SCALE GENOMIC DNA]</scope>
    <source>
        <strain evidence="3 4">DSM 24233</strain>
    </source>
</reference>